<name>A0A370TMW0_9HELO</name>
<gene>
    <name evidence="2" type="ORF">BP5553_06203</name>
</gene>
<keyword evidence="3" id="KW-1185">Reference proteome</keyword>
<dbReference type="GeneID" id="43599052"/>
<feature type="compositionally biased region" description="Polar residues" evidence="1">
    <location>
        <begin position="142"/>
        <end position="188"/>
    </location>
</feature>
<feature type="compositionally biased region" description="Polar residues" evidence="1">
    <location>
        <begin position="264"/>
        <end position="286"/>
    </location>
</feature>
<organism evidence="2 3">
    <name type="scientific">Venustampulla echinocandica</name>
    <dbReference type="NCBI Taxonomy" id="2656787"/>
    <lineage>
        <taxon>Eukaryota</taxon>
        <taxon>Fungi</taxon>
        <taxon>Dikarya</taxon>
        <taxon>Ascomycota</taxon>
        <taxon>Pezizomycotina</taxon>
        <taxon>Leotiomycetes</taxon>
        <taxon>Helotiales</taxon>
        <taxon>Pleuroascaceae</taxon>
        <taxon>Venustampulla</taxon>
    </lineage>
</organism>
<feature type="compositionally biased region" description="Basic and acidic residues" evidence="1">
    <location>
        <begin position="229"/>
        <end position="249"/>
    </location>
</feature>
<dbReference type="RefSeq" id="XP_031869507.1">
    <property type="nucleotide sequence ID" value="XM_032014826.1"/>
</dbReference>
<feature type="compositionally biased region" description="Basic and acidic residues" evidence="1">
    <location>
        <begin position="191"/>
        <end position="201"/>
    </location>
</feature>
<evidence type="ECO:0000313" key="3">
    <source>
        <dbReference type="Proteomes" id="UP000254866"/>
    </source>
</evidence>
<dbReference type="OrthoDB" id="3545168at2759"/>
<feature type="compositionally biased region" description="Low complexity" evidence="1">
    <location>
        <begin position="303"/>
        <end position="316"/>
    </location>
</feature>
<feature type="region of interest" description="Disordered" evidence="1">
    <location>
        <begin position="124"/>
        <end position="438"/>
    </location>
</feature>
<evidence type="ECO:0000256" key="1">
    <source>
        <dbReference type="SAM" id="MobiDB-lite"/>
    </source>
</evidence>
<comment type="caution">
    <text evidence="2">The sequence shown here is derived from an EMBL/GenBank/DDBJ whole genome shotgun (WGS) entry which is preliminary data.</text>
</comment>
<reference evidence="2 3" key="1">
    <citation type="journal article" date="2018" name="IMA Fungus">
        <title>IMA Genome-F 9: Draft genome sequence of Annulohypoxylon stygium, Aspergillus mulundensis, Berkeleyomyces basicola (syn. Thielaviopsis basicola), Ceratocystis smalleyi, two Cercospora beticola strains, Coleophoma cylindrospora, Fusarium fracticaudum, Phialophora cf. hyalina, and Morchella septimelata.</title>
        <authorList>
            <person name="Wingfield B.D."/>
            <person name="Bills G.F."/>
            <person name="Dong Y."/>
            <person name="Huang W."/>
            <person name="Nel W.J."/>
            <person name="Swalarsk-Parry B.S."/>
            <person name="Vaghefi N."/>
            <person name="Wilken P.M."/>
            <person name="An Z."/>
            <person name="de Beer Z.W."/>
            <person name="De Vos L."/>
            <person name="Chen L."/>
            <person name="Duong T.A."/>
            <person name="Gao Y."/>
            <person name="Hammerbacher A."/>
            <person name="Kikkert J.R."/>
            <person name="Li Y."/>
            <person name="Li H."/>
            <person name="Li K."/>
            <person name="Li Q."/>
            <person name="Liu X."/>
            <person name="Ma X."/>
            <person name="Naidoo K."/>
            <person name="Pethybridge S.J."/>
            <person name="Sun J."/>
            <person name="Steenkamp E.T."/>
            <person name="van der Nest M.A."/>
            <person name="van Wyk S."/>
            <person name="Wingfield M.J."/>
            <person name="Xiong C."/>
            <person name="Yue Q."/>
            <person name="Zhang X."/>
        </authorList>
    </citation>
    <scope>NUCLEOTIDE SEQUENCE [LARGE SCALE GENOMIC DNA]</scope>
    <source>
        <strain evidence="2 3">BP 5553</strain>
    </source>
</reference>
<accession>A0A370TMW0</accession>
<sequence length="489" mass="54287">METSIRSSRPGLASILTIRTGKDEVSPIQNGSDHGGEIRKRMDPRQEHAALQMSLYSPASPVSSESYELIDDIPSYPAAGALGRIHSWPPNSTQPSPFELGSPRYVFQWTDPKCEMKLLKEYHPPVSHMSDDSSSAYSQSSGFEHNNANRLSSQRSGSVPWFQSNTAGHHFSSSSTVQDKQSAPSPTRSIRYRDRVGDMFRSRKPRSPAENNRPAGEGELSTLQEMLEEEQKKHENTIRNDPRRSRGFTESELDLGGDRPLTIRTRQLSTDLQSPKRSSMLTNMRESFSRGMEEISSPNQSKNFSTPTFTSPSNSNHSKVAFTRNVSLSQGRDDSPNDMTSPRPSLPHQAKRSFGSGRHPLKTPFPFAAIQEHSSSEDEAIKSHSTPGKFNRKLSDAVKSISKSRSTRDSPVRKKNVIPNRQRTPNGPDTPLPMVSGFSEQISEAVATAKKSLHVKSSDEKKRECLKKKIVVLGITDQNPGIFSSLSNL</sequence>
<protein>
    <submittedName>
        <fullName evidence="2">Uncharacterized protein</fullName>
    </submittedName>
</protein>
<dbReference type="EMBL" id="NPIC01000004">
    <property type="protein sequence ID" value="RDL36851.1"/>
    <property type="molecule type" value="Genomic_DNA"/>
</dbReference>
<feature type="compositionally biased region" description="Low complexity" evidence="1">
    <location>
        <begin position="132"/>
        <end position="141"/>
    </location>
</feature>
<proteinExistence type="predicted"/>
<evidence type="ECO:0000313" key="2">
    <source>
        <dbReference type="EMBL" id="RDL36851.1"/>
    </source>
</evidence>
<dbReference type="AlphaFoldDB" id="A0A370TMW0"/>
<dbReference type="Proteomes" id="UP000254866">
    <property type="component" value="Unassembled WGS sequence"/>
</dbReference>